<dbReference type="GO" id="GO:0006935">
    <property type="term" value="P:chemotaxis"/>
    <property type="evidence" value="ECO:0007669"/>
    <property type="project" value="UniProtKB-KW"/>
</dbReference>
<gene>
    <name evidence="9" type="ORF">SAMN04488095_2813</name>
</gene>
<dbReference type="EMBL" id="FORA01000003">
    <property type="protein sequence ID" value="SFJ42090.1"/>
    <property type="molecule type" value="Genomic_DNA"/>
</dbReference>
<dbReference type="SUPFAM" id="SSF101801">
    <property type="entry name" value="Surface presentation of antigens (SPOA)"/>
    <property type="match status" value="1"/>
</dbReference>
<evidence type="ECO:0000256" key="5">
    <source>
        <dbReference type="ARBA" id="ARBA00022500"/>
    </source>
</evidence>
<feature type="domain" description="Flagellar motor switch protein FliN-like C-terminal" evidence="8">
    <location>
        <begin position="11"/>
        <end position="85"/>
    </location>
</feature>
<keyword evidence="9" id="KW-0969">Cilium</keyword>
<keyword evidence="9" id="KW-0282">Flagellum</keyword>
<evidence type="ECO:0000256" key="2">
    <source>
        <dbReference type="ARBA" id="ARBA00009226"/>
    </source>
</evidence>
<evidence type="ECO:0000313" key="10">
    <source>
        <dbReference type="Proteomes" id="UP000199110"/>
    </source>
</evidence>
<dbReference type="GO" id="GO:0071973">
    <property type="term" value="P:bacterial-type flagellum-dependent cell motility"/>
    <property type="evidence" value="ECO:0007669"/>
    <property type="project" value="InterPro"/>
</dbReference>
<dbReference type="InterPro" id="IPR036429">
    <property type="entry name" value="SpoA-like_sf"/>
</dbReference>
<dbReference type="GO" id="GO:0009425">
    <property type="term" value="C:bacterial-type flagellum basal body"/>
    <property type="evidence" value="ECO:0007669"/>
    <property type="project" value="InterPro"/>
</dbReference>
<comment type="similarity">
    <text evidence="2">Belongs to the FliN/MopA/SpaO family.</text>
</comment>
<dbReference type="PRINTS" id="PR00956">
    <property type="entry name" value="FLGMOTORFLIN"/>
</dbReference>
<dbReference type="AlphaFoldDB" id="A0A1I3R7T4"/>
<evidence type="ECO:0000259" key="8">
    <source>
        <dbReference type="Pfam" id="PF01052"/>
    </source>
</evidence>
<keyword evidence="5" id="KW-0145">Chemotaxis</keyword>
<evidence type="ECO:0000313" key="9">
    <source>
        <dbReference type="EMBL" id="SFJ42090.1"/>
    </source>
</evidence>
<reference evidence="9 10" key="1">
    <citation type="submission" date="2016-10" db="EMBL/GenBank/DDBJ databases">
        <authorList>
            <person name="de Groot N.N."/>
        </authorList>
    </citation>
    <scope>NUCLEOTIDE SEQUENCE [LARGE SCALE GENOMIC DNA]</scope>
    <source>
        <strain evidence="9 10">DSM 19073</strain>
    </source>
</reference>
<evidence type="ECO:0000256" key="1">
    <source>
        <dbReference type="ARBA" id="ARBA00004413"/>
    </source>
</evidence>
<organism evidence="9 10">
    <name type="scientific">Jannaschia pohangensis</name>
    <dbReference type="NCBI Taxonomy" id="390807"/>
    <lineage>
        <taxon>Bacteria</taxon>
        <taxon>Pseudomonadati</taxon>
        <taxon>Pseudomonadota</taxon>
        <taxon>Alphaproteobacteria</taxon>
        <taxon>Rhodobacterales</taxon>
        <taxon>Roseobacteraceae</taxon>
        <taxon>Jannaschia</taxon>
    </lineage>
</organism>
<dbReference type="RefSeq" id="WP_092781922.1">
    <property type="nucleotide sequence ID" value="NZ_FORA01000003.1"/>
</dbReference>
<keyword evidence="4" id="KW-1003">Cell membrane</keyword>
<dbReference type="InterPro" id="IPR001543">
    <property type="entry name" value="FliN-like_C"/>
</dbReference>
<dbReference type="PANTHER" id="PTHR43484:SF1">
    <property type="entry name" value="FLAGELLAR MOTOR SWITCH PROTEIN FLIN"/>
    <property type="match status" value="1"/>
</dbReference>
<evidence type="ECO:0000256" key="6">
    <source>
        <dbReference type="ARBA" id="ARBA00022779"/>
    </source>
</evidence>
<dbReference type="Pfam" id="PF01052">
    <property type="entry name" value="FliMN_C"/>
    <property type="match status" value="1"/>
</dbReference>
<name>A0A1I3R7T4_9RHOB</name>
<keyword evidence="10" id="KW-1185">Reference proteome</keyword>
<dbReference type="InterPro" id="IPR051469">
    <property type="entry name" value="FliN/MopA/SpaO"/>
</dbReference>
<keyword evidence="7" id="KW-0472">Membrane</keyword>
<keyword evidence="6" id="KW-0283">Flagellar rotation</keyword>
<dbReference type="Proteomes" id="UP000199110">
    <property type="component" value="Unassembled WGS sequence"/>
</dbReference>
<dbReference type="PANTHER" id="PTHR43484">
    <property type="match status" value="1"/>
</dbReference>
<dbReference type="InterPro" id="IPR001172">
    <property type="entry name" value="FliN_T3SS_HrcQb"/>
</dbReference>
<protein>
    <recommendedName>
        <fullName evidence="3">Flagellar motor switch protein FliN</fullName>
    </recommendedName>
</protein>
<dbReference type="STRING" id="390807.SAMN04488095_2813"/>
<evidence type="ECO:0000256" key="3">
    <source>
        <dbReference type="ARBA" id="ARBA00021897"/>
    </source>
</evidence>
<proteinExistence type="inferred from homology"/>
<keyword evidence="9" id="KW-0966">Cell projection</keyword>
<accession>A0A1I3R7T4</accession>
<evidence type="ECO:0000256" key="4">
    <source>
        <dbReference type="ARBA" id="ARBA00022475"/>
    </source>
</evidence>
<dbReference type="GO" id="GO:0003774">
    <property type="term" value="F:cytoskeletal motor activity"/>
    <property type="evidence" value="ECO:0007669"/>
    <property type="project" value="InterPro"/>
</dbReference>
<sequence>MADFSGDTHSSLSRVPVEITISVGRAHPTVAELLALKRDAILPLDRGVSDPVELYAGDRLIARGELEEVEGDPNGRLAVRLTEVVDTDGGA</sequence>
<comment type="subcellular location">
    <subcellularLocation>
        <location evidence="1">Cell membrane</location>
        <topology evidence="1">Peripheral membrane protein</topology>
        <orientation evidence="1">Cytoplasmic side</orientation>
    </subcellularLocation>
</comment>
<dbReference type="OrthoDB" id="9790303at2"/>
<dbReference type="GO" id="GO:0005886">
    <property type="term" value="C:plasma membrane"/>
    <property type="evidence" value="ECO:0007669"/>
    <property type="project" value="UniProtKB-SubCell"/>
</dbReference>
<dbReference type="Gene3D" id="2.30.330.10">
    <property type="entry name" value="SpoA-like"/>
    <property type="match status" value="1"/>
</dbReference>
<evidence type="ECO:0000256" key="7">
    <source>
        <dbReference type="ARBA" id="ARBA00023136"/>
    </source>
</evidence>